<evidence type="ECO:0000256" key="13">
    <source>
        <dbReference type="SAM" id="Phobius"/>
    </source>
</evidence>
<dbReference type="SUPFAM" id="SSF55781">
    <property type="entry name" value="GAF domain-like"/>
    <property type="match status" value="1"/>
</dbReference>
<dbReference type="InterPro" id="IPR038318">
    <property type="entry name" value="KdpD_sf"/>
</dbReference>
<dbReference type="InterPro" id="IPR027417">
    <property type="entry name" value="P-loop_NTPase"/>
</dbReference>
<comment type="caution">
    <text evidence="15">The sequence shown here is derived from an EMBL/GenBank/DDBJ whole genome shotgun (WGS) entry which is preliminary data.</text>
</comment>
<evidence type="ECO:0000256" key="12">
    <source>
        <dbReference type="ARBA" id="ARBA00023136"/>
    </source>
</evidence>
<dbReference type="InterPro" id="IPR014729">
    <property type="entry name" value="Rossmann-like_a/b/a_fold"/>
</dbReference>
<name>A0ABW7LHY0_9RHOB</name>
<keyword evidence="6 13" id="KW-0812">Transmembrane</keyword>
<dbReference type="InterPro" id="IPR003018">
    <property type="entry name" value="GAF"/>
</dbReference>
<evidence type="ECO:0000256" key="3">
    <source>
        <dbReference type="ARBA" id="ARBA00012438"/>
    </source>
</evidence>
<evidence type="ECO:0000259" key="14">
    <source>
        <dbReference type="PROSITE" id="PS50109"/>
    </source>
</evidence>
<comment type="subcellular location">
    <subcellularLocation>
        <location evidence="2">Membrane</location>
        <topology evidence="2">Multi-pass membrane protein</topology>
    </subcellularLocation>
</comment>
<dbReference type="Gene3D" id="3.30.450.40">
    <property type="match status" value="1"/>
</dbReference>
<dbReference type="Pfam" id="PF13492">
    <property type="entry name" value="GAF_3"/>
    <property type="match status" value="1"/>
</dbReference>
<feature type="transmembrane region" description="Helical" evidence="13">
    <location>
        <begin position="478"/>
        <end position="496"/>
    </location>
</feature>
<dbReference type="InterPro" id="IPR025201">
    <property type="entry name" value="KdpD_TM"/>
</dbReference>
<evidence type="ECO:0000313" key="15">
    <source>
        <dbReference type="EMBL" id="MFH5773779.1"/>
    </source>
</evidence>
<dbReference type="Pfam" id="PF02518">
    <property type="entry name" value="HATPase_c"/>
    <property type="match status" value="1"/>
</dbReference>
<dbReference type="InterPro" id="IPR003661">
    <property type="entry name" value="HisK_dim/P_dom"/>
</dbReference>
<evidence type="ECO:0000256" key="1">
    <source>
        <dbReference type="ARBA" id="ARBA00000085"/>
    </source>
</evidence>
<dbReference type="Pfam" id="PF13493">
    <property type="entry name" value="DUF4118"/>
    <property type="match status" value="1"/>
</dbReference>
<evidence type="ECO:0000256" key="9">
    <source>
        <dbReference type="ARBA" id="ARBA00022840"/>
    </source>
</evidence>
<dbReference type="Gene3D" id="1.10.287.130">
    <property type="match status" value="1"/>
</dbReference>
<dbReference type="EMBL" id="JBIMPR010000004">
    <property type="protein sequence ID" value="MFH5773779.1"/>
    <property type="molecule type" value="Genomic_DNA"/>
</dbReference>
<dbReference type="Proteomes" id="UP001609376">
    <property type="component" value="Unassembled WGS sequence"/>
</dbReference>
<feature type="domain" description="Histidine kinase" evidence="14">
    <location>
        <begin position="672"/>
        <end position="889"/>
    </location>
</feature>
<dbReference type="SMART" id="SM00387">
    <property type="entry name" value="HATPase_c"/>
    <property type="match status" value="1"/>
</dbReference>
<dbReference type="SUPFAM" id="SSF52402">
    <property type="entry name" value="Adenine nucleotide alpha hydrolases-like"/>
    <property type="match status" value="1"/>
</dbReference>
<dbReference type="PANTHER" id="PTHR45569:SF1">
    <property type="entry name" value="SENSOR PROTEIN KDPD"/>
    <property type="match status" value="1"/>
</dbReference>
<dbReference type="Pfam" id="PF00512">
    <property type="entry name" value="HisKA"/>
    <property type="match status" value="1"/>
</dbReference>
<gene>
    <name evidence="15" type="ORF">ACHFJ0_05955</name>
</gene>
<evidence type="ECO:0000256" key="6">
    <source>
        <dbReference type="ARBA" id="ARBA00022692"/>
    </source>
</evidence>
<dbReference type="InterPro" id="IPR052023">
    <property type="entry name" value="Histidine_kinase_KdpD"/>
</dbReference>
<dbReference type="InterPro" id="IPR036097">
    <property type="entry name" value="HisK_dim/P_sf"/>
</dbReference>
<dbReference type="PRINTS" id="PR00344">
    <property type="entry name" value="BCTRLSENSOR"/>
</dbReference>
<dbReference type="CDD" id="cd01987">
    <property type="entry name" value="USP_KdpD-like"/>
    <property type="match status" value="1"/>
</dbReference>
<dbReference type="Gene3D" id="3.30.565.10">
    <property type="entry name" value="Histidine kinase-like ATPase, C-terminal domain"/>
    <property type="match status" value="1"/>
</dbReference>
<dbReference type="SUPFAM" id="SSF47384">
    <property type="entry name" value="Homodimeric domain of signal transducing histidine kinase"/>
    <property type="match status" value="1"/>
</dbReference>
<dbReference type="Gene3D" id="3.40.50.620">
    <property type="entry name" value="HUPs"/>
    <property type="match status" value="1"/>
</dbReference>
<dbReference type="InterPro" id="IPR004358">
    <property type="entry name" value="Sig_transdc_His_kin-like_C"/>
</dbReference>
<dbReference type="InterPro" id="IPR036890">
    <property type="entry name" value="HATPase_C_sf"/>
</dbReference>
<evidence type="ECO:0000313" key="16">
    <source>
        <dbReference type="Proteomes" id="UP001609376"/>
    </source>
</evidence>
<dbReference type="EC" id="2.7.13.3" evidence="3"/>
<dbReference type="InterPro" id="IPR005467">
    <property type="entry name" value="His_kinase_dom"/>
</dbReference>
<dbReference type="Gene3D" id="3.40.50.300">
    <property type="entry name" value="P-loop containing nucleotide triphosphate hydrolases"/>
    <property type="match status" value="1"/>
</dbReference>
<dbReference type="InterPro" id="IPR029016">
    <property type="entry name" value="GAF-like_dom_sf"/>
</dbReference>
<dbReference type="InterPro" id="IPR003594">
    <property type="entry name" value="HATPase_dom"/>
</dbReference>
<dbReference type="InterPro" id="IPR006016">
    <property type="entry name" value="UspA"/>
</dbReference>
<dbReference type="InterPro" id="IPR003852">
    <property type="entry name" value="Sig_transdc_His_kinase_KdpD_N"/>
</dbReference>
<dbReference type="SMART" id="SM00388">
    <property type="entry name" value="HisKA"/>
    <property type="match status" value="1"/>
</dbReference>
<proteinExistence type="predicted"/>
<comment type="catalytic activity">
    <reaction evidence="1">
        <text>ATP + protein L-histidine = ADP + protein N-phospho-L-histidine.</text>
        <dbReference type="EC" id="2.7.13.3"/>
    </reaction>
</comment>
<keyword evidence="12 13" id="KW-0472">Membrane</keyword>
<feature type="transmembrane region" description="Helical" evidence="13">
    <location>
        <begin position="399"/>
        <end position="423"/>
    </location>
</feature>
<evidence type="ECO:0000256" key="5">
    <source>
        <dbReference type="ARBA" id="ARBA00022679"/>
    </source>
</evidence>
<organism evidence="15 16">
    <name type="scientific">Paracoccus broussonetiae subsp. drimophilus</name>
    <dbReference type="NCBI Taxonomy" id="3373869"/>
    <lineage>
        <taxon>Bacteria</taxon>
        <taxon>Pseudomonadati</taxon>
        <taxon>Pseudomonadota</taxon>
        <taxon>Alphaproteobacteria</taxon>
        <taxon>Rhodobacterales</taxon>
        <taxon>Paracoccaceae</taxon>
        <taxon>Paracoccus</taxon>
        <taxon>Paracoccus broussonetiae</taxon>
    </lineage>
</organism>
<evidence type="ECO:0000256" key="4">
    <source>
        <dbReference type="ARBA" id="ARBA00022553"/>
    </source>
</evidence>
<keyword evidence="7" id="KW-0547">Nucleotide-binding</keyword>
<keyword evidence="9" id="KW-0067">ATP-binding</keyword>
<dbReference type="CDD" id="cd00075">
    <property type="entry name" value="HATPase"/>
    <property type="match status" value="1"/>
</dbReference>
<feature type="transmembrane region" description="Helical" evidence="13">
    <location>
        <begin position="430"/>
        <end position="458"/>
    </location>
</feature>
<dbReference type="Gene3D" id="1.20.120.620">
    <property type="entry name" value="Backbone structure of the membrane domain of e. Coli histidine kinase receptor kdpd"/>
    <property type="match status" value="1"/>
</dbReference>
<dbReference type="Pfam" id="PF00582">
    <property type="entry name" value="Usp"/>
    <property type="match status" value="1"/>
</dbReference>
<accession>A0ABW7LHY0</accession>
<evidence type="ECO:0000256" key="8">
    <source>
        <dbReference type="ARBA" id="ARBA00022777"/>
    </source>
</evidence>
<reference evidence="15 16" key="1">
    <citation type="submission" date="2024-10" db="EMBL/GenBank/DDBJ databases">
        <title>Paracoccus drimophilus sp. nov., a novel bacterium from corn roots in Hunan.</title>
        <authorList>
            <person name="Li X."/>
        </authorList>
    </citation>
    <scope>NUCLEOTIDE SEQUENCE [LARGE SCALE GENOMIC DNA]</scope>
    <source>
        <strain evidence="15 16">NGMCC 1.201697</strain>
    </source>
</reference>
<evidence type="ECO:0000256" key="7">
    <source>
        <dbReference type="ARBA" id="ARBA00022741"/>
    </source>
</evidence>
<dbReference type="SUPFAM" id="SSF55874">
    <property type="entry name" value="ATPase domain of HSP90 chaperone/DNA topoisomerase II/histidine kinase"/>
    <property type="match status" value="1"/>
</dbReference>
<evidence type="ECO:0000256" key="11">
    <source>
        <dbReference type="ARBA" id="ARBA00023012"/>
    </source>
</evidence>
<protein>
    <recommendedName>
        <fullName evidence="3">histidine kinase</fullName>
        <ecNumber evidence="3">2.7.13.3</ecNumber>
    </recommendedName>
</protein>
<keyword evidence="11" id="KW-0902">Two-component regulatory system</keyword>
<evidence type="ECO:0000256" key="2">
    <source>
        <dbReference type="ARBA" id="ARBA00004141"/>
    </source>
</evidence>
<dbReference type="PROSITE" id="PS50109">
    <property type="entry name" value="HIS_KIN"/>
    <property type="match status" value="1"/>
</dbReference>
<dbReference type="RefSeq" id="WP_395132659.1">
    <property type="nucleotide sequence ID" value="NZ_JBIMPR010000004.1"/>
</dbReference>
<evidence type="ECO:0000256" key="10">
    <source>
        <dbReference type="ARBA" id="ARBA00022989"/>
    </source>
</evidence>
<keyword evidence="16" id="KW-1185">Reference proteome</keyword>
<keyword evidence="5" id="KW-0808">Transferase</keyword>
<dbReference type="CDD" id="cd00082">
    <property type="entry name" value="HisKA"/>
    <property type="match status" value="1"/>
</dbReference>
<dbReference type="PANTHER" id="PTHR45569">
    <property type="entry name" value="SENSOR PROTEIN KDPD"/>
    <property type="match status" value="1"/>
</dbReference>
<keyword evidence="10 13" id="KW-1133">Transmembrane helix</keyword>
<dbReference type="Pfam" id="PF02702">
    <property type="entry name" value="KdpD"/>
    <property type="match status" value="1"/>
</dbReference>
<keyword evidence="8" id="KW-0418">Kinase</keyword>
<keyword evidence="4" id="KW-0597">Phosphoprotein</keyword>
<sequence length="893" mass="98142">MPDANDDARPLPEALLERAVQETRGRLKIFLGAAPGVGKTYEMLESGRALLADGQDVVIGVVETHGRAETAALLDGFQIVPRQRIPYGGQTLEEMDLDAIIARAPALVLVDELAHTNAPGSRHPKRYLDVLELLARGIDVYTTLNIQHVESLNDVVAQITRIRVRETVPDSVIDRADDIEIIDLTPDDLIKRLHEGKVYLPRTAKRAIQNYFSPGNLTALRELALRRTAQRVDAQLLTHMQAHGVRGPWPSGDRILVCVDASPRGPALVRYAKRQADRMRANWTALHVELAQDMRLSDPDKDRIASTLRLAEQLGGEAVTLPGQGVVREIMRHAMTHNFSHIIVGRTEKTVWQEWLRGTVSTELIRQARDINVHVVAGRERDRSATRGLSFATRQELGLLPYLQATLYTGMAVLVGMALFRIFDVRNIGLVFLMAVLTSAATAGLMPALFASILGALAYNYFFLAPQYSLTIRDPESVVALIFFLCAAAITSNLTARVHRQARAARIRARITESLYLFSKRLSVAGTLDDVLWVTVNQMATMLRVNTVLLMPQGDTVAVRAGFPPEDTLDDADIAAAQWAFEHSLPAGRGADTLPGARRLYLPLRTGRMTVGVIGLDNDRSGPLLTPDQSRLCDALADQAALAIERIQLVDDLDRAKLSAEADKLRSALLTSISHDLRTPLAGIMGAAGMLRDYFDALTPDSRRDLLATVNDESERLNRFIANLLDMTRIESGATVPNFQAVYVDEAVGAVLRRAETVLARHRITVTLAPELPMLRLDPTLFEQVLFNLLDNAAKYAPEGTPIGIEGWQENGSVILQIGDEGPGIPPADLERVFDIFYRVRKTDQVLAGTGLGLAICRGFIEAMGGTIRAANRPDRSGALFRIRLPLPQEIAP</sequence>